<dbReference type="Proteomes" id="UP000681722">
    <property type="component" value="Unassembled WGS sequence"/>
</dbReference>
<dbReference type="SUPFAM" id="SSF51182">
    <property type="entry name" value="RmlC-like cupins"/>
    <property type="match status" value="1"/>
</dbReference>
<dbReference type="EMBL" id="CAJOBA010006950">
    <property type="protein sequence ID" value="CAF3788222.1"/>
    <property type="molecule type" value="Genomic_DNA"/>
</dbReference>
<protein>
    <recommendedName>
        <fullName evidence="3">Pirin N-terminal domain-containing protein</fullName>
    </recommendedName>
</protein>
<accession>A0A814IEY1</accession>
<evidence type="ECO:0000256" key="2">
    <source>
        <dbReference type="RuleBase" id="RU003457"/>
    </source>
</evidence>
<comment type="similarity">
    <text evidence="1 2">Belongs to the pirin family.</text>
</comment>
<dbReference type="Proteomes" id="UP000682733">
    <property type="component" value="Unassembled WGS sequence"/>
</dbReference>
<organism evidence="5 8">
    <name type="scientific">Didymodactylos carnosus</name>
    <dbReference type="NCBI Taxonomy" id="1234261"/>
    <lineage>
        <taxon>Eukaryota</taxon>
        <taxon>Metazoa</taxon>
        <taxon>Spiralia</taxon>
        <taxon>Gnathifera</taxon>
        <taxon>Rotifera</taxon>
        <taxon>Eurotatoria</taxon>
        <taxon>Bdelloidea</taxon>
        <taxon>Philodinida</taxon>
        <taxon>Philodinidae</taxon>
        <taxon>Didymodactylos</taxon>
    </lineage>
</organism>
<feature type="domain" description="Pirin N-terminal" evidence="3">
    <location>
        <begin position="14"/>
        <end position="125"/>
    </location>
</feature>
<evidence type="ECO:0000313" key="7">
    <source>
        <dbReference type="EMBL" id="CAF3794408.1"/>
    </source>
</evidence>
<dbReference type="InterPro" id="IPR012093">
    <property type="entry name" value="Pirin"/>
</dbReference>
<dbReference type="OrthoDB" id="198735at2759"/>
<evidence type="ECO:0000256" key="1">
    <source>
        <dbReference type="ARBA" id="ARBA00008416"/>
    </source>
</evidence>
<dbReference type="EMBL" id="CAJNOQ010003652">
    <property type="protein sequence ID" value="CAF1023076.1"/>
    <property type="molecule type" value="Genomic_DNA"/>
</dbReference>
<evidence type="ECO:0000313" key="6">
    <source>
        <dbReference type="EMBL" id="CAF3788222.1"/>
    </source>
</evidence>
<dbReference type="Gene3D" id="2.60.120.10">
    <property type="entry name" value="Jelly Rolls"/>
    <property type="match status" value="2"/>
</dbReference>
<comment type="caution">
    <text evidence="5">The sequence shown here is derived from an EMBL/GenBank/DDBJ whole genome shotgun (WGS) entry which is preliminary data.</text>
</comment>
<dbReference type="EMBL" id="CAJOBC010003652">
    <property type="protein sequence ID" value="CAF3794408.1"/>
    <property type="molecule type" value="Genomic_DNA"/>
</dbReference>
<dbReference type="InterPro" id="IPR011051">
    <property type="entry name" value="RmlC_Cupin_sf"/>
</dbReference>
<evidence type="ECO:0000313" key="8">
    <source>
        <dbReference type="Proteomes" id="UP000663829"/>
    </source>
</evidence>
<name>A0A814IEY1_9BILA</name>
<evidence type="ECO:0000259" key="3">
    <source>
        <dbReference type="Pfam" id="PF02678"/>
    </source>
</evidence>
<dbReference type="InterPro" id="IPR003829">
    <property type="entry name" value="Pirin_N_dom"/>
</dbReference>
<dbReference type="CDD" id="cd02910">
    <property type="entry name" value="cupin_Yhhw_N"/>
    <property type="match status" value="1"/>
</dbReference>
<evidence type="ECO:0000313" key="4">
    <source>
        <dbReference type="EMBL" id="CAF1019625.1"/>
    </source>
</evidence>
<keyword evidence="8" id="KW-1185">Reference proteome</keyword>
<proteinExistence type="inferred from homology"/>
<dbReference type="EMBL" id="CAJNOK010006943">
    <property type="protein sequence ID" value="CAF1019625.1"/>
    <property type="molecule type" value="Genomic_DNA"/>
</dbReference>
<gene>
    <name evidence="5" type="ORF">GPM918_LOCUS14885</name>
    <name evidence="4" type="ORF">OVA965_LOCUS15438</name>
    <name evidence="7" type="ORF">SRO942_LOCUS14885</name>
    <name evidence="6" type="ORF">TMI583_LOCUS15441</name>
</gene>
<dbReference type="Pfam" id="PF02678">
    <property type="entry name" value="Pirin"/>
    <property type="match status" value="1"/>
</dbReference>
<dbReference type="PANTHER" id="PTHR43212">
    <property type="entry name" value="QUERCETIN 2,3-DIOXYGENASE"/>
    <property type="match status" value="1"/>
</dbReference>
<dbReference type="InterPro" id="IPR014710">
    <property type="entry name" value="RmlC-like_jellyroll"/>
</dbReference>
<dbReference type="Proteomes" id="UP000663829">
    <property type="component" value="Unassembled WGS sequence"/>
</dbReference>
<dbReference type="PANTHER" id="PTHR43212:SF3">
    <property type="entry name" value="QUERCETIN 2,3-DIOXYGENASE"/>
    <property type="match status" value="1"/>
</dbReference>
<reference evidence="5" key="1">
    <citation type="submission" date="2021-02" db="EMBL/GenBank/DDBJ databases">
        <authorList>
            <person name="Nowell W R."/>
        </authorList>
    </citation>
    <scope>NUCLEOTIDE SEQUENCE</scope>
</reference>
<dbReference type="Proteomes" id="UP000677228">
    <property type="component" value="Unassembled WGS sequence"/>
</dbReference>
<dbReference type="AlphaFoldDB" id="A0A814IEY1"/>
<evidence type="ECO:0000313" key="5">
    <source>
        <dbReference type="EMBL" id="CAF1023076.1"/>
    </source>
</evidence>
<sequence length="259" mass="29403">MPPQLQITPRFSSERGLADHGWLRSYHSWSFASYHDPRYSNGFGCLRVLNEDRVEPTKGFGTHSHEEYEIFSYVVDGELQHKDSMGNTEIIHRGEVQFTSAGTGIQHSEYNVNKSLWVHFIQIWVKPNKSKLKPSYTTKKWSDEDKLNKLCLLIDDIKNSNKASIAIHAPISMLACILQPNKSVNHIFTRTKGYIHLIMRSGYVTPYGENGKSGAKIRIGQDIILEEGDGAFINCEQGIELLIESTGDINAEFLLFDLE</sequence>